<dbReference type="OrthoDB" id="2099276at2759"/>
<dbReference type="Proteomes" id="UP000241818">
    <property type="component" value="Unassembled WGS sequence"/>
</dbReference>
<dbReference type="InterPro" id="IPR038883">
    <property type="entry name" value="AN11006-like"/>
</dbReference>
<dbReference type="EMBL" id="KZ679016">
    <property type="protein sequence ID" value="PSS10877.1"/>
    <property type="molecule type" value="Genomic_DNA"/>
</dbReference>
<protein>
    <submittedName>
        <fullName evidence="1">Uncharacterized protein</fullName>
    </submittedName>
</protein>
<evidence type="ECO:0000313" key="2">
    <source>
        <dbReference type="Proteomes" id="UP000241818"/>
    </source>
</evidence>
<evidence type="ECO:0000313" key="1">
    <source>
        <dbReference type="EMBL" id="PSS10877.1"/>
    </source>
</evidence>
<gene>
    <name evidence="1" type="ORF">M430DRAFT_180225</name>
</gene>
<organism evidence="1 2">
    <name type="scientific">Amorphotheca resinae ATCC 22711</name>
    <dbReference type="NCBI Taxonomy" id="857342"/>
    <lineage>
        <taxon>Eukaryota</taxon>
        <taxon>Fungi</taxon>
        <taxon>Dikarya</taxon>
        <taxon>Ascomycota</taxon>
        <taxon>Pezizomycotina</taxon>
        <taxon>Leotiomycetes</taxon>
        <taxon>Helotiales</taxon>
        <taxon>Amorphothecaceae</taxon>
        <taxon>Amorphotheca</taxon>
    </lineage>
</organism>
<dbReference type="PANTHER" id="PTHR42085">
    <property type="entry name" value="F-BOX DOMAIN-CONTAINING PROTEIN"/>
    <property type="match status" value="1"/>
</dbReference>
<dbReference type="AlphaFoldDB" id="A0A2T3ATR6"/>
<dbReference type="PANTHER" id="PTHR42085:SF6">
    <property type="entry name" value="F-BOX DOMAIN-CONTAINING PROTEIN"/>
    <property type="match status" value="1"/>
</dbReference>
<dbReference type="STRING" id="857342.A0A2T3ATR6"/>
<sequence>MPPTISFLDLPLQARLKIYSYSGWLRPCPIELVTLEPYHGAPSSRQAVHTECLYIQRKTGCHISIDRERPDCVCAKLPTQLLFVSRAIHAETFSIFYGQNKFVLRAQVADDLTPLRELSIHALSAMTSLLIRLKCWPCPRGHEESRPDGLFCLTCGTPTLLGTAALSSTDQTGRDLVREWGTLCRYLSSAISPGQLRFTFICDVEDLDTGRQVIEPLLGLPTLKQCNIRLGRQRNYQLSALAQETSLRMMGLLGPKLDPFPFGRLPRELRLYILGFTHLGRRGYRADGDNHLRIQGSKLACQTDGPLRKSCCRQCTETLIDCCCPNRRASYSRDCDCRLFPFELALVNRQFHQDAMEVLFSQNCFDFFQDPEETISFLSRLPKGALSYIRRVQFQISEDEVVHWDEWDYSRKWDRLITFVKDNLELSRLSIVIILETWDLGLFRESEQNRFIYDVYCQVTRTSRMIRGVYDIRFELGWFIGLEPLMAKAVMGEKYINRHPETHIPLRDRDQSFFKVPTWYNPSDLTG</sequence>
<name>A0A2T3ATR6_AMORE</name>
<dbReference type="RefSeq" id="XP_024718056.1">
    <property type="nucleotide sequence ID" value="XM_024863782.1"/>
</dbReference>
<reference evidence="1 2" key="1">
    <citation type="journal article" date="2018" name="New Phytol.">
        <title>Comparative genomics and transcriptomics depict ericoid mycorrhizal fungi as versatile saprotrophs and plant mutualists.</title>
        <authorList>
            <person name="Martino E."/>
            <person name="Morin E."/>
            <person name="Grelet G.A."/>
            <person name="Kuo A."/>
            <person name="Kohler A."/>
            <person name="Daghino S."/>
            <person name="Barry K.W."/>
            <person name="Cichocki N."/>
            <person name="Clum A."/>
            <person name="Dockter R.B."/>
            <person name="Hainaut M."/>
            <person name="Kuo R.C."/>
            <person name="LaButti K."/>
            <person name="Lindahl B.D."/>
            <person name="Lindquist E.A."/>
            <person name="Lipzen A."/>
            <person name="Khouja H.R."/>
            <person name="Magnuson J."/>
            <person name="Murat C."/>
            <person name="Ohm R.A."/>
            <person name="Singer S.W."/>
            <person name="Spatafora J.W."/>
            <person name="Wang M."/>
            <person name="Veneault-Fourrey C."/>
            <person name="Henrissat B."/>
            <person name="Grigoriev I.V."/>
            <person name="Martin F.M."/>
            <person name="Perotto S."/>
        </authorList>
    </citation>
    <scope>NUCLEOTIDE SEQUENCE [LARGE SCALE GENOMIC DNA]</scope>
    <source>
        <strain evidence="1 2">ATCC 22711</strain>
    </source>
</reference>
<accession>A0A2T3ATR6</accession>
<proteinExistence type="predicted"/>
<dbReference type="GeneID" id="36571863"/>
<keyword evidence="2" id="KW-1185">Reference proteome</keyword>
<dbReference type="InParanoid" id="A0A2T3ATR6"/>